<proteinExistence type="predicted"/>
<gene>
    <name evidence="1" type="ORF">SAMN06265218_1371</name>
</gene>
<name>A0A521FIM9_9BACT</name>
<protein>
    <submittedName>
        <fullName evidence="1">Uncharacterized protein</fullName>
    </submittedName>
</protein>
<keyword evidence="2" id="KW-1185">Reference proteome</keyword>
<dbReference type="AlphaFoldDB" id="A0A521FIM9"/>
<dbReference type="EMBL" id="FXTH01000037">
    <property type="protein sequence ID" value="SMO95420.1"/>
    <property type="molecule type" value="Genomic_DNA"/>
</dbReference>
<organism evidence="1 2">
    <name type="scientific">Fodinibius sediminis</name>
    <dbReference type="NCBI Taxonomy" id="1214077"/>
    <lineage>
        <taxon>Bacteria</taxon>
        <taxon>Pseudomonadati</taxon>
        <taxon>Balneolota</taxon>
        <taxon>Balneolia</taxon>
        <taxon>Balneolales</taxon>
        <taxon>Balneolaceae</taxon>
        <taxon>Fodinibius</taxon>
    </lineage>
</organism>
<evidence type="ECO:0000313" key="1">
    <source>
        <dbReference type="EMBL" id="SMO95420.1"/>
    </source>
</evidence>
<evidence type="ECO:0000313" key="2">
    <source>
        <dbReference type="Proteomes" id="UP000317593"/>
    </source>
</evidence>
<accession>A0A521FIM9</accession>
<reference evidence="1 2" key="1">
    <citation type="submission" date="2017-05" db="EMBL/GenBank/DDBJ databases">
        <authorList>
            <person name="Varghese N."/>
            <person name="Submissions S."/>
        </authorList>
    </citation>
    <scope>NUCLEOTIDE SEQUENCE [LARGE SCALE GENOMIC DNA]</scope>
    <source>
        <strain evidence="1 2">DSM 21194</strain>
    </source>
</reference>
<dbReference type="Proteomes" id="UP000317593">
    <property type="component" value="Unassembled WGS sequence"/>
</dbReference>
<sequence>MLIFLDEGLTFEMLDQMAEMEPNRVVCLDKSFNGEQADALKTNAVQLFKSQDIAFRTV</sequence>
<dbReference type="RefSeq" id="WP_221930115.1">
    <property type="nucleotide sequence ID" value="NZ_FXTH01000037.1"/>
</dbReference>